<dbReference type="CDD" id="cd08274">
    <property type="entry name" value="MDR9"/>
    <property type="match status" value="1"/>
</dbReference>
<dbReference type="RefSeq" id="WP_074256945.1">
    <property type="nucleotide sequence ID" value="NZ_FSRL01000001.1"/>
</dbReference>
<evidence type="ECO:0000313" key="4">
    <source>
        <dbReference type="EMBL" id="SIO13647.1"/>
    </source>
</evidence>
<evidence type="ECO:0000313" key="5">
    <source>
        <dbReference type="Proteomes" id="UP000184932"/>
    </source>
</evidence>
<dbReference type="Pfam" id="PF08240">
    <property type="entry name" value="ADH_N"/>
    <property type="match status" value="1"/>
</dbReference>
<dbReference type="GO" id="GO:0070402">
    <property type="term" value="F:NADPH binding"/>
    <property type="evidence" value="ECO:0007669"/>
    <property type="project" value="TreeGrafter"/>
</dbReference>
<dbReference type="InterPro" id="IPR020843">
    <property type="entry name" value="ER"/>
</dbReference>
<dbReference type="InterPro" id="IPR036291">
    <property type="entry name" value="NAD(P)-bd_dom_sf"/>
</dbReference>
<organism evidence="4 5">
    <name type="scientific">Vannielia litorea</name>
    <dbReference type="NCBI Taxonomy" id="1217970"/>
    <lineage>
        <taxon>Bacteria</taxon>
        <taxon>Pseudomonadati</taxon>
        <taxon>Pseudomonadota</taxon>
        <taxon>Alphaproteobacteria</taxon>
        <taxon>Rhodobacterales</taxon>
        <taxon>Paracoccaceae</taxon>
        <taxon>Vannielia</taxon>
    </lineage>
</organism>
<dbReference type="InterPro" id="IPR013149">
    <property type="entry name" value="ADH-like_C"/>
</dbReference>
<feature type="domain" description="Enoyl reductase (ER)" evidence="3">
    <location>
        <begin position="16"/>
        <end position="351"/>
    </location>
</feature>
<dbReference type="PANTHER" id="PTHR48106:SF18">
    <property type="entry name" value="QUINONE OXIDOREDUCTASE PIG3"/>
    <property type="match status" value="1"/>
</dbReference>
<dbReference type="EMBL" id="FSRL01000001">
    <property type="protein sequence ID" value="SIO13647.1"/>
    <property type="molecule type" value="Genomic_DNA"/>
</dbReference>
<dbReference type="OrthoDB" id="9788224at2"/>
<evidence type="ECO:0000256" key="2">
    <source>
        <dbReference type="ARBA" id="ARBA00023002"/>
    </source>
</evidence>
<dbReference type="Gene3D" id="3.40.50.720">
    <property type="entry name" value="NAD(P)-binding Rossmann-like Domain"/>
    <property type="match status" value="1"/>
</dbReference>
<sequence>MDVPAKMRGMVLLGHGGPEMLAWREDLPVPQPGPGEVLVKVGASAVNNTDINTRIGWYSKSVRGDTASGAGGYGGAEAGDGAWSGALQFPRVQGADCCGRIVAVGAGVDEGRLGERVLLRPMYNPHGGPFHLETLGSERDGAFAEFLAIGAKDALKVESDLSDVELASFPCAYSTAEGMLARVQPRKGERVLITGASGGVGSAAIQLAARRGAEVVAVTSPSKADAVRALGAAEVLGRDDPLPEKSVEVVVDLVGGPRWPELVEALRPGGRYAVSGAIAGPIVELDLRTLYLHDLTFHGSTFQPDHVFADLVRYIERGEVAPVVAQVFALRDMAAAQEAFMAKGHVGKIGLEVA</sequence>
<dbReference type="Proteomes" id="UP000184932">
    <property type="component" value="Unassembled WGS sequence"/>
</dbReference>
<dbReference type="AlphaFoldDB" id="A0A1N6H1U2"/>
<dbReference type="SUPFAM" id="SSF50129">
    <property type="entry name" value="GroES-like"/>
    <property type="match status" value="1"/>
</dbReference>
<keyword evidence="1" id="KW-0521">NADP</keyword>
<proteinExistence type="predicted"/>
<keyword evidence="5" id="KW-1185">Reference proteome</keyword>
<keyword evidence="2" id="KW-0560">Oxidoreductase</keyword>
<reference evidence="5" key="1">
    <citation type="submission" date="2016-11" db="EMBL/GenBank/DDBJ databases">
        <authorList>
            <person name="Varghese N."/>
            <person name="Submissions S."/>
        </authorList>
    </citation>
    <scope>NUCLEOTIDE SEQUENCE [LARGE SCALE GENOMIC DNA]</scope>
    <source>
        <strain evidence="5">DSM 29440</strain>
    </source>
</reference>
<name>A0A1N6H1U2_9RHOB</name>
<dbReference type="InterPro" id="IPR013154">
    <property type="entry name" value="ADH-like_N"/>
</dbReference>
<dbReference type="Pfam" id="PF00107">
    <property type="entry name" value="ADH_zinc_N"/>
    <property type="match status" value="1"/>
</dbReference>
<dbReference type="PANTHER" id="PTHR48106">
    <property type="entry name" value="QUINONE OXIDOREDUCTASE PIG3-RELATED"/>
    <property type="match status" value="1"/>
</dbReference>
<dbReference type="Gene3D" id="3.90.180.10">
    <property type="entry name" value="Medium-chain alcohol dehydrogenases, catalytic domain"/>
    <property type="match status" value="1"/>
</dbReference>
<dbReference type="SUPFAM" id="SSF51735">
    <property type="entry name" value="NAD(P)-binding Rossmann-fold domains"/>
    <property type="match status" value="1"/>
</dbReference>
<accession>A0A1N6H1U2</accession>
<dbReference type="STRING" id="1217970.SAMN05444002_2991"/>
<evidence type="ECO:0000256" key="1">
    <source>
        <dbReference type="ARBA" id="ARBA00022857"/>
    </source>
</evidence>
<protein>
    <submittedName>
        <fullName evidence="4">NADPH:quinone reductase</fullName>
    </submittedName>
</protein>
<dbReference type="GO" id="GO:0016651">
    <property type="term" value="F:oxidoreductase activity, acting on NAD(P)H"/>
    <property type="evidence" value="ECO:0007669"/>
    <property type="project" value="TreeGrafter"/>
</dbReference>
<dbReference type="SMART" id="SM00829">
    <property type="entry name" value="PKS_ER"/>
    <property type="match status" value="1"/>
</dbReference>
<dbReference type="InterPro" id="IPR011032">
    <property type="entry name" value="GroES-like_sf"/>
</dbReference>
<evidence type="ECO:0000259" key="3">
    <source>
        <dbReference type="SMART" id="SM00829"/>
    </source>
</evidence>
<gene>
    <name evidence="4" type="ORF">SAMN05444002_2991</name>
</gene>